<dbReference type="GO" id="GO:0003676">
    <property type="term" value="F:nucleic acid binding"/>
    <property type="evidence" value="ECO:0007669"/>
    <property type="project" value="InterPro"/>
</dbReference>
<organism evidence="3 4">
    <name type="scientific">Vitis rotundifolia</name>
    <name type="common">Muscadine grape</name>
    <dbReference type="NCBI Taxonomy" id="103349"/>
    <lineage>
        <taxon>Eukaryota</taxon>
        <taxon>Viridiplantae</taxon>
        <taxon>Streptophyta</taxon>
        <taxon>Embryophyta</taxon>
        <taxon>Tracheophyta</taxon>
        <taxon>Spermatophyta</taxon>
        <taxon>Magnoliopsida</taxon>
        <taxon>eudicotyledons</taxon>
        <taxon>Gunneridae</taxon>
        <taxon>Pentapetalae</taxon>
        <taxon>rosids</taxon>
        <taxon>Vitales</taxon>
        <taxon>Vitaceae</taxon>
        <taxon>Viteae</taxon>
        <taxon>Vitis</taxon>
    </lineage>
</organism>
<keyword evidence="1" id="KW-0479">Metal-binding</keyword>
<dbReference type="InterPro" id="IPR055482">
    <property type="entry name" value="DUF7054"/>
</dbReference>
<proteinExistence type="predicted"/>
<keyword evidence="1" id="KW-0863">Zinc-finger</keyword>
<dbReference type="AlphaFoldDB" id="A0AA39DFK8"/>
<dbReference type="Gene3D" id="4.10.60.10">
    <property type="entry name" value="Zinc finger, CCHC-type"/>
    <property type="match status" value="1"/>
</dbReference>
<evidence type="ECO:0000313" key="3">
    <source>
        <dbReference type="EMBL" id="KAJ9683078.1"/>
    </source>
</evidence>
<sequence>MTMAPQAELRRPKTLLDLLGGPWLTKLLLNVTIQRSLGLVQVVMSPDSTYAKEGQLLALPTTDPASFDLHYSQFNLENLANPLKKMKRYFKEKEVECFNCGCLGHVFTNCPSPEDIKKSMQVTWCDVNSNKGDSMTSKDQRYE</sequence>
<keyword evidence="4" id="KW-1185">Reference proteome</keyword>
<dbReference type="InterPro" id="IPR040358">
    <property type="entry name" value="At4g22758-like"/>
</dbReference>
<dbReference type="InterPro" id="IPR036875">
    <property type="entry name" value="Znf_CCHC_sf"/>
</dbReference>
<dbReference type="PROSITE" id="PS50158">
    <property type="entry name" value="ZF_CCHC"/>
    <property type="match status" value="1"/>
</dbReference>
<evidence type="ECO:0000313" key="4">
    <source>
        <dbReference type="Proteomes" id="UP001168098"/>
    </source>
</evidence>
<gene>
    <name evidence="3" type="ORF">PVL29_018883</name>
</gene>
<feature type="domain" description="CCHC-type" evidence="2">
    <location>
        <begin position="97"/>
        <end position="112"/>
    </location>
</feature>
<dbReference type="Proteomes" id="UP001168098">
    <property type="component" value="Unassembled WGS sequence"/>
</dbReference>
<dbReference type="SUPFAM" id="SSF57756">
    <property type="entry name" value="Retrovirus zinc finger-like domains"/>
    <property type="match status" value="1"/>
</dbReference>
<dbReference type="InterPro" id="IPR001878">
    <property type="entry name" value="Znf_CCHC"/>
</dbReference>
<accession>A0AA39DFK8</accession>
<keyword evidence="1" id="KW-0862">Zinc</keyword>
<dbReference type="EMBL" id="JARBHA010000014">
    <property type="protein sequence ID" value="KAJ9683078.1"/>
    <property type="molecule type" value="Genomic_DNA"/>
</dbReference>
<dbReference type="PANTHER" id="PTHR33270">
    <property type="entry name" value="BNAC05G50380D PROTEIN"/>
    <property type="match status" value="1"/>
</dbReference>
<dbReference type="GO" id="GO:0008270">
    <property type="term" value="F:zinc ion binding"/>
    <property type="evidence" value="ECO:0007669"/>
    <property type="project" value="UniProtKB-KW"/>
</dbReference>
<dbReference type="Pfam" id="PF23156">
    <property type="entry name" value="DUF7054"/>
    <property type="match status" value="1"/>
</dbReference>
<dbReference type="PANTHER" id="PTHR33270:SF24">
    <property type="entry name" value="EXPRESSED PROTEIN"/>
    <property type="match status" value="1"/>
</dbReference>
<protein>
    <recommendedName>
        <fullName evidence="2">CCHC-type domain-containing protein</fullName>
    </recommendedName>
</protein>
<evidence type="ECO:0000256" key="1">
    <source>
        <dbReference type="PROSITE-ProRule" id="PRU00047"/>
    </source>
</evidence>
<evidence type="ECO:0000259" key="2">
    <source>
        <dbReference type="PROSITE" id="PS50158"/>
    </source>
</evidence>
<comment type="caution">
    <text evidence="3">The sequence shown here is derived from an EMBL/GenBank/DDBJ whole genome shotgun (WGS) entry which is preliminary data.</text>
</comment>
<reference evidence="3 4" key="1">
    <citation type="journal article" date="2023" name="BMC Biotechnol.">
        <title>Vitis rotundifolia cv Carlos genome sequencing.</title>
        <authorList>
            <person name="Huff M."/>
            <person name="Hulse-Kemp A."/>
            <person name="Scheffler B."/>
            <person name="Youngblood R."/>
            <person name="Simpson S."/>
            <person name="Babiker E."/>
            <person name="Staton M."/>
        </authorList>
    </citation>
    <scope>NUCLEOTIDE SEQUENCE [LARGE SCALE GENOMIC DNA]</scope>
    <source>
        <tissue evidence="3">Leaf</tissue>
    </source>
</reference>
<name>A0AA39DFK8_VITRO</name>